<protein>
    <submittedName>
        <fullName evidence="1">Uncharacterized protein</fullName>
    </submittedName>
</protein>
<evidence type="ECO:0000313" key="1">
    <source>
        <dbReference type="EMBL" id="KAL0149450.1"/>
    </source>
</evidence>
<name>A0ABD0MGU9_CIRMR</name>
<reference evidence="1 2" key="1">
    <citation type="submission" date="2024-05" db="EMBL/GenBank/DDBJ databases">
        <title>Genome sequencing and assembly of Indian major carp, Cirrhinus mrigala (Hamilton, 1822).</title>
        <authorList>
            <person name="Mohindra V."/>
            <person name="Chowdhury L.M."/>
            <person name="Lal K."/>
            <person name="Jena J.K."/>
        </authorList>
    </citation>
    <scope>NUCLEOTIDE SEQUENCE [LARGE SCALE GENOMIC DNA]</scope>
    <source>
        <strain evidence="1">CM1030</strain>
        <tissue evidence="1">Blood</tissue>
    </source>
</reference>
<evidence type="ECO:0000313" key="2">
    <source>
        <dbReference type="Proteomes" id="UP001529510"/>
    </source>
</evidence>
<comment type="caution">
    <text evidence="1">The sequence shown here is derived from an EMBL/GenBank/DDBJ whole genome shotgun (WGS) entry which is preliminary data.</text>
</comment>
<sequence>RIFVDCSLCICKSLRVFVDFETFQASRRTLIHKWMDSTHLLLKPIRYRPRGADQSLHVVAPTNHVLPYNHTINQSLQNGRPG</sequence>
<dbReference type="AlphaFoldDB" id="A0ABD0MGU9"/>
<proteinExistence type="predicted"/>
<feature type="non-terminal residue" evidence="1">
    <location>
        <position position="1"/>
    </location>
</feature>
<organism evidence="1 2">
    <name type="scientific">Cirrhinus mrigala</name>
    <name type="common">Mrigala</name>
    <dbReference type="NCBI Taxonomy" id="683832"/>
    <lineage>
        <taxon>Eukaryota</taxon>
        <taxon>Metazoa</taxon>
        <taxon>Chordata</taxon>
        <taxon>Craniata</taxon>
        <taxon>Vertebrata</taxon>
        <taxon>Euteleostomi</taxon>
        <taxon>Actinopterygii</taxon>
        <taxon>Neopterygii</taxon>
        <taxon>Teleostei</taxon>
        <taxon>Ostariophysi</taxon>
        <taxon>Cypriniformes</taxon>
        <taxon>Cyprinidae</taxon>
        <taxon>Labeoninae</taxon>
        <taxon>Labeonini</taxon>
        <taxon>Cirrhinus</taxon>
    </lineage>
</organism>
<dbReference type="EMBL" id="JAMKFB020000430">
    <property type="protein sequence ID" value="KAL0149450.1"/>
    <property type="molecule type" value="Genomic_DNA"/>
</dbReference>
<accession>A0ABD0MGU9</accession>
<keyword evidence="2" id="KW-1185">Reference proteome</keyword>
<gene>
    <name evidence="1" type="ORF">M9458_055238</name>
</gene>
<dbReference type="Proteomes" id="UP001529510">
    <property type="component" value="Unassembled WGS sequence"/>
</dbReference>
<feature type="non-terminal residue" evidence="1">
    <location>
        <position position="82"/>
    </location>
</feature>